<feature type="domain" description="HTH araC/xylS-type" evidence="9">
    <location>
        <begin position="430"/>
        <end position="528"/>
    </location>
</feature>
<feature type="modified residue" description="4-aspartylphosphate" evidence="8">
    <location>
        <position position="59"/>
    </location>
</feature>
<dbReference type="Proteomes" id="UP000321363">
    <property type="component" value="Unassembled WGS sequence"/>
</dbReference>
<evidence type="ECO:0000256" key="3">
    <source>
        <dbReference type="ARBA" id="ARBA00022553"/>
    </source>
</evidence>
<keyword evidence="5" id="KW-0805">Transcription regulation</keyword>
<name>A0A5C6VXX4_9BACI</name>
<gene>
    <name evidence="11" type="ORF">FS935_15965</name>
</gene>
<proteinExistence type="predicted"/>
<keyword evidence="12" id="KW-1185">Reference proteome</keyword>
<dbReference type="SUPFAM" id="SSF52172">
    <property type="entry name" value="CheY-like"/>
    <property type="match status" value="1"/>
</dbReference>
<evidence type="ECO:0000313" key="12">
    <source>
        <dbReference type="Proteomes" id="UP000321363"/>
    </source>
</evidence>
<dbReference type="InterPro" id="IPR009057">
    <property type="entry name" value="Homeodomain-like_sf"/>
</dbReference>
<dbReference type="InterPro" id="IPR001789">
    <property type="entry name" value="Sig_transdc_resp-reg_receiver"/>
</dbReference>
<protein>
    <submittedName>
        <fullName evidence="11">Response regulator</fullName>
    </submittedName>
</protein>
<evidence type="ECO:0000259" key="9">
    <source>
        <dbReference type="PROSITE" id="PS01124"/>
    </source>
</evidence>
<keyword evidence="6" id="KW-0238">DNA-binding</keyword>
<reference evidence="11 12" key="1">
    <citation type="journal article" date="2005" name="Int. J. Syst. Evol. Microbiol.">
        <title>Bacillus litoralis sp. nov., isolated from a tidal flat of the Yellow Sea in Korea.</title>
        <authorList>
            <person name="Yoon J.H."/>
            <person name="Oh T.K."/>
        </authorList>
    </citation>
    <scope>NUCLEOTIDE SEQUENCE [LARGE SCALE GENOMIC DNA]</scope>
    <source>
        <strain evidence="11 12">SW-211</strain>
    </source>
</reference>
<dbReference type="InterPro" id="IPR011006">
    <property type="entry name" value="CheY-like_superfamily"/>
</dbReference>
<dbReference type="PANTHER" id="PTHR42713">
    <property type="entry name" value="HISTIDINE KINASE-RELATED"/>
    <property type="match status" value="1"/>
</dbReference>
<dbReference type="GO" id="GO:0005737">
    <property type="term" value="C:cytoplasm"/>
    <property type="evidence" value="ECO:0007669"/>
    <property type="project" value="UniProtKB-SubCell"/>
</dbReference>
<evidence type="ECO:0000256" key="8">
    <source>
        <dbReference type="PROSITE-ProRule" id="PRU00169"/>
    </source>
</evidence>
<dbReference type="GO" id="GO:0003700">
    <property type="term" value="F:DNA-binding transcription factor activity"/>
    <property type="evidence" value="ECO:0007669"/>
    <property type="project" value="InterPro"/>
</dbReference>
<keyword evidence="4" id="KW-0902">Two-component regulatory system</keyword>
<dbReference type="PRINTS" id="PR00032">
    <property type="entry name" value="HTHARAC"/>
</dbReference>
<feature type="domain" description="Response regulatory" evidence="10">
    <location>
        <begin position="7"/>
        <end position="124"/>
    </location>
</feature>
<evidence type="ECO:0000256" key="2">
    <source>
        <dbReference type="ARBA" id="ARBA00022490"/>
    </source>
</evidence>
<dbReference type="PROSITE" id="PS00041">
    <property type="entry name" value="HTH_ARAC_FAMILY_1"/>
    <property type="match status" value="1"/>
</dbReference>
<keyword evidence="3 8" id="KW-0597">Phosphoprotein</keyword>
<dbReference type="Pfam" id="PF00072">
    <property type="entry name" value="Response_reg"/>
    <property type="match status" value="1"/>
</dbReference>
<dbReference type="OrthoDB" id="159632at2"/>
<dbReference type="SUPFAM" id="SSF46689">
    <property type="entry name" value="Homeodomain-like"/>
    <property type="match status" value="2"/>
</dbReference>
<organism evidence="11 12">
    <name type="scientific">Metabacillus litoralis</name>
    <dbReference type="NCBI Taxonomy" id="152268"/>
    <lineage>
        <taxon>Bacteria</taxon>
        <taxon>Bacillati</taxon>
        <taxon>Bacillota</taxon>
        <taxon>Bacilli</taxon>
        <taxon>Bacillales</taxon>
        <taxon>Bacillaceae</taxon>
        <taxon>Metabacillus</taxon>
    </lineage>
</organism>
<dbReference type="Pfam" id="PF12833">
    <property type="entry name" value="HTH_18"/>
    <property type="match status" value="1"/>
</dbReference>
<evidence type="ECO:0000259" key="10">
    <source>
        <dbReference type="PROSITE" id="PS50110"/>
    </source>
</evidence>
<dbReference type="CDD" id="cd17536">
    <property type="entry name" value="REC_YesN-like"/>
    <property type="match status" value="1"/>
</dbReference>
<dbReference type="AlphaFoldDB" id="A0A5C6VXX4"/>
<evidence type="ECO:0000313" key="11">
    <source>
        <dbReference type="EMBL" id="TXC89854.1"/>
    </source>
</evidence>
<comment type="subcellular location">
    <subcellularLocation>
        <location evidence="1">Cytoplasm</location>
    </subcellularLocation>
</comment>
<dbReference type="SMART" id="SM00448">
    <property type="entry name" value="REC"/>
    <property type="match status" value="1"/>
</dbReference>
<dbReference type="GO" id="GO:0000160">
    <property type="term" value="P:phosphorelay signal transduction system"/>
    <property type="evidence" value="ECO:0007669"/>
    <property type="project" value="UniProtKB-KW"/>
</dbReference>
<dbReference type="PROSITE" id="PS50110">
    <property type="entry name" value="RESPONSE_REGULATORY"/>
    <property type="match status" value="1"/>
</dbReference>
<keyword evidence="2" id="KW-0963">Cytoplasm</keyword>
<dbReference type="PANTHER" id="PTHR42713:SF3">
    <property type="entry name" value="TRANSCRIPTIONAL REGULATORY PROTEIN HPTR"/>
    <property type="match status" value="1"/>
</dbReference>
<sequence>MGVKKLKAIIIDDEKHVREGIMLLANWDQYGITDIYEAKDGEEAKSMILKHHPEIIFTDMNMPKIDGIDLLKWIHTSGFTSKTIVVSGYDDFNYMRNAIAYGSFDYILKPIEPEILNETLERAVTEWHKQETKRKSSEQNNKAMNEARSVYWDHLFTGLLDKSFISNDTKVKIHQEFKVDLTLTQQYTISLFSVRCLLSSVYEGDRDLAFFTVLNICNEITQLNKSGVCFRNINKDDEVVVLLWKQDEIETMNKKIKSALQQISKSDIIIAIGKTSQQLDMTYHTALQTMLTFDLLSTDKKELIKYQETTAGPLFHLLDYMEDIMWTLQSGRIENLDKVLDGIFNMLKSDYCISYEQIMLWEDHFKILRKNWLKEYNVSKQTSFYKGSNYWENDGSFSYSKFMSEKRKEFHELIEILYTAKYQKEKSSIQEIESYLRKNYDKDITLQEIADKFYLSREYISRRFKQEYHETVTNYLTAIRIEKAKELLNNPHLKVYEISFKVGYQNEKYFSKVFKKIVGLTPNEYRSQVLDK</sequence>
<dbReference type="InterPro" id="IPR051552">
    <property type="entry name" value="HptR"/>
</dbReference>
<accession>A0A5C6VXX4</accession>
<evidence type="ECO:0000256" key="4">
    <source>
        <dbReference type="ARBA" id="ARBA00023012"/>
    </source>
</evidence>
<evidence type="ECO:0000256" key="7">
    <source>
        <dbReference type="ARBA" id="ARBA00023163"/>
    </source>
</evidence>
<dbReference type="EMBL" id="VOQF01000008">
    <property type="protein sequence ID" value="TXC89854.1"/>
    <property type="molecule type" value="Genomic_DNA"/>
</dbReference>
<evidence type="ECO:0000256" key="1">
    <source>
        <dbReference type="ARBA" id="ARBA00004496"/>
    </source>
</evidence>
<evidence type="ECO:0000256" key="5">
    <source>
        <dbReference type="ARBA" id="ARBA00023015"/>
    </source>
</evidence>
<dbReference type="Gene3D" id="1.10.10.60">
    <property type="entry name" value="Homeodomain-like"/>
    <property type="match status" value="2"/>
</dbReference>
<dbReference type="InterPro" id="IPR018062">
    <property type="entry name" value="HTH_AraC-typ_CS"/>
</dbReference>
<keyword evidence="7" id="KW-0804">Transcription</keyword>
<comment type="caution">
    <text evidence="11">The sequence shown here is derived from an EMBL/GenBank/DDBJ whole genome shotgun (WGS) entry which is preliminary data.</text>
</comment>
<dbReference type="InterPro" id="IPR020449">
    <property type="entry name" value="Tscrpt_reg_AraC-type_HTH"/>
</dbReference>
<dbReference type="InterPro" id="IPR018060">
    <property type="entry name" value="HTH_AraC"/>
</dbReference>
<dbReference type="PROSITE" id="PS01124">
    <property type="entry name" value="HTH_ARAC_FAMILY_2"/>
    <property type="match status" value="1"/>
</dbReference>
<dbReference type="Gene3D" id="3.40.50.2300">
    <property type="match status" value="1"/>
</dbReference>
<dbReference type="GO" id="GO:0043565">
    <property type="term" value="F:sequence-specific DNA binding"/>
    <property type="evidence" value="ECO:0007669"/>
    <property type="project" value="InterPro"/>
</dbReference>
<dbReference type="SMART" id="SM00342">
    <property type="entry name" value="HTH_ARAC"/>
    <property type="match status" value="1"/>
</dbReference>
<evidence type="ECO:0000256" key="6">
    <source>
        <dbReference type="ARBA" id="ARBA00023125"/>
    </source>
</evidence>